<organism evidence="2 3">
    <name type="scientific">Orchesella dallaii</name>
    <dbReference type="NCBI Taxonomy" id="48710"/>
    <lineage>
        <taxon>Eukaryota</taxon>
        <taxon>Metazoa</taxon>
        <taxon>Ecdysozoa</taxon>
        <taxon>Arthropoda</taxon>
        <taxon>Hexapoda</taxon>
        <taxon>Collembola</taxon>
        <taxon>Entomobryomorpha</taxon>
        <taxon>Entomobryoidea</taxon>
        <taxon>Orchesellidae</taxon>
        <taxon>Orchesellinae</taxon>
        <taxon>Orchesella</taxon>
    </lineage>
</organism>
<evidence type="ECO:0000256" key="1">
    <source>
        <dbReference type="SAM" id="Phobius"/>
    </source>
</evidence>
<gene>
    <name evidence="2" type="ORF">ODALV1_LOCUS15731</name>
</gene>
<accession>A0ABP1QVY2</accession>
<protein>
    <submittedName>
        <fullName evidence="2">Uncharacterized protein</fullName>
    </submittedName>
</protein>
<evidence type="ECO:0000313" key="2">
    <source>
        <dbReference type="EMBL" id="CAL8112625.1"/>
    </source>
</evidence>
<dbReference type="EMBL" id="CAXLJM020000048">
    <property type="protein sequence ID" value="CAL8112625.1"/>
    <property type="molecule type" value="Genomic_DNA"/>
</dbReference>
<keyword evidence="1" id="KW-0812">Transmembrane</keyword>
<evidence type="ECO:0000313" key="3">
    <source>
        <dbReference type="Proteomes" id="UP001642540"/>
    </source>
</evidence>
<name>A0ABP1QVY2_9HEXA</name>
<proteinExistence type="predicted"/>
<reference evidence="2 3" key="1">
    <citation type="submission" date="2024-08" db="EMBL/GenBank/DDBJ databases">
        <authorList>
            <person name="Cucini C."/>
            <person name="Frati F."/>
        </authorList>
    </citation>
    <scope>NUCLEOTIDE SEQUENCE [LARGE SCALE GENOMIC DNA]</scope>
</reference>
<keyword evidence="1" id="KW-1133">Transmembrane helix</keyword>
<keyword evidence="3" id="KW-1185">Reference proteome</keyword>
<dbReference type="Proteomes" id="UP001642540">
    <property type="component" value="Unassembled WGS sequence"/>
</dbReference>
<comment type="caution">
    <text evidence="2">The sequence shown here is derived from an EMBL/GenBank/DDBJ whole genome shotgun (WGS) entry which is preliminary data.</text>
</comment>
<sequence length="203" mass="22326">MGGEPLFQQNTFLKVKAWPLTAGQATRRFGALHSFGIGTLWFKWADWVTKASDEKAIQIMKGTFPNVKKLSLTGNIVVIFYAFMILQSVTIAIFAVEYLRSFSIFESIKRQTRSKVAVDDQSSMKSHNTQASILTEQPAADHTICQAQLKQEATTAIGQNGDDHGIRIEGGDSTPIYYIDDPCASVATAKAPTRGLEGTKFCL</sequence>
<feature type="transmembrane region" description="Helical" evidence="1">
    <location>
        <begin position="76"/>
        <end position="99"/>
    </location>
</feature>
<keyword evidence="1" id="KW-0472">Membrane</keyword>